<name>A0A0B7AE12_9EUPU</name>
<reference evidence="1" key="1">
    <citation type="submission" date="2014-12" db="EMBL/GenBank/DDBJ databases">
        <title>Insight into the proteome of Arion vulgaris.</title>
        <authorList>
            <person name="Aradska J."/>
            <person name="Bulat T."/>
            <person name="Smidak R."/>
            <person name="Sarate P."/>
            <person name="Gangsoo J."/>
            <person name="Sialana F."/>
            <person name="Bilban M."/>
            <person name="Lubec G."/>
        </authorList>
    </citation>
    <scope>NUCLEOTIDE SEQUENCE</scope>
    <source>
        <tissue evidence="1">Skin</tissue>
    </source>
</reference>
<sequence>MLYNHTNNNQARVVKGKITSVKKTLTSCAAFVIGRWKDRNRKAIQTTKSDLLNNISSDKEG</sequence>
<gene>
    <name evidence="1" type="primary">ORF109375</name>
</gene>
<evidence type="ECO:0000313" key="1">
    <source>
        <dbReference type="EMBL" id="CEK78291.1"/>
    </source>
</evidence>
<proteinExistence type="predicted"/>
<accession>A0A0B7AE12</accession>
<dbReference type="EMBL" id="HACG01031426">
    <property type="protein sequence ID" value="CEK78291.1"/>
    <property type="molecule type" value="Transcribed_RNA"/>
</dbReference>
<organism evidence="1">
    <name type="scientific">Arion vulgaris</name>
    <dbReference type="NCBI Taxonomy" id="1028688"/>
    <lineage>
        <taxon>Eukaryota</taxon>
        <taxon>Metazoa</taxon>
        <taxon>Spiralia</taxon>
        <taxon>Lophotrochozoa</taxon>
        <taxon>Mollusca</taxon>
        <taxon>Gastropoda</taxon>
        <taxon>Heterobranchia</taxon>
        <taxon>Euthyneura</taxon>
        <taxon>Panpulmonata</taxon>
        <taxon>Eupulmonata</taxon>
        <taxon>Stylommatophora</taxon>
        <taxon>Helicina</taxon>
        <taxon>Arionoidea</taxon>
        <taxon>Arionidae</taxon>
        <taxon>Arion</taxon>
    </lineage>
</organism>
<dbReference type="AlphaFoldDB" id="A0A0B7AE12"/>
<protein>
    <submittedName>
        <fullName evidence="1">Uncharacterized protein</fullName>
    </submittedName>
</protein>